<dbReference type="Proteomes" id="UP000248544">
    <property type="component" value="Unassembled WGS sequence"/>
</dbReference>
<name>A0A2W2GLH1_9ACTN</name>
<accession>A0A2W2GLH1</accession>
<organism evidence="2 3">
    <name type="scientific">Spongiactinospora gelatinilytica</name>
    <dbReference type="NCBI Taxonomy" id="2666298"/>
    <lineage>
        <taxon>Bacteria</taxon>
        <taxon>Bacillati</taxon>
        <taxon>Actinomycetota</taxon>
        <taxon>Actinomycetes</taxon>
        <taxon>Streptosporangiales</taxon>
        <taxon>Streptosporangiaceae</taxon>
        <taxon>Spongiactinospora</taxon>
    </lineage>
</organism>
<dbReference type="AlphaFoldDB" id="A0A2W2GLH1"/>
<evidence type="ECO:0000313" key="2">
    <source>
        <dbReference type="EMBL" id="PZG50396.1"/>
    </source>
</evidence>
<comment type="caution">
    <text evidence="2">The sequence shown here is derived from an EMBL/GenBank/DDBJ whole genome shotgun (WGS) entry which is preliminary data.</text>
</comment>
<dbReference type="Pfam" id="PF04149">
    <property type="entry name" value="DUF397"/>
    <property type="match status" value="1"/>
</dbReference>
<dbReference type="RefSeq" id="WP_111167008.1">
    <property type="nucleotide sequence ID" value="NZ_POUA01000061.1"/>
</dbReference>
<evidence type="ECO:0000259" key="1">
    <source>
        <dbReference type="Pfam" id="PF04149"/>
    </source>
</evidence>
<gene>
    <name evidence="2" type="ORF">C1I98_10670</name>
</gene>
<protein>
    <submittedName>
        <fullName evidence="2">DUF397 domain-containing protein</fullName>
    </submittedName>
</protein>
<proteinExistence type="predicted"/>
<keyword evidence="3" id="KW-1185">Reference proteome</keyword>
<evidence type="ECO:0000313" key="3">
    <source>
        <dbReference type="Proteomes" id="UP000248544"/>
    </source>
</evidence>
<feature type="domain" description="DUF397" evidence="1">
    <location>
        <begin position="9"/>
        <end position="72"/>
    </location>
</feature>
<dbReference type="EMBL" id="POUA01000061">
    <property type="protein sequence ID" value="PZG50396.1"/>
    <property type="molecule type" value="Genomic_DNA"/>
</dbReference>
<sequence>MHNADLSNAVWRKSSRSNGHTNCVEVAALPSGDAVAAAGARRAFAVRDSKNRAGGALVFGVADWESFVAHVKAGEYDVRPSNGRPSAPRI</sequence>
<reference evidence="2 3" key="1">
    <citation type="submission" date="2018-01" db="EMBL/GenBank/DDBJ databases">
        <title>Draft genome sequence of Sphaerisporangium sp. 7K107.</title>
        <authorList>
            <person name="Sahin N."/>
            <person name="Saygin H."/>
            <person name="Ay H."/>
        </authorList>
    </citation>
    <scope>NUCLEOTIDE SEQUENCE [LARGE SCALE GENOMIC DNA]</scope>
    <source>
        <strain evidence="2 3">7K107</strain>
    </source>
</reference>
<dbReference type="InterPro" id="IPR007278">
    <property type="entry name" value="DUF397"/>
</dbReference>